<dbReference type="PANTHER" id="PTHR11808">
    <property type="entry name" value="TRANS-SULFURATION ENZYME FAMILY MEMBER"/>
    <property type="match status" value="1"/>
</dbReference>
<dbReference type="RefSeq" id="XP_028476626.1">
    <property type="nucleotide sequence ID" value="XM_028622733.1"/>
</dbReference>
<dbReference type="InterPro" id="IPR015424">
    <property type="entry name" value="PyrdxlP-dep_Trfase"/>
</dbReference>
<accession>A0A427XU51</accession>
<feature type="modified residue" description="N6-(pyridoxal phosphate)lysine" evidence="3">
    <location>
        <position position="219"/>
    </location>
</feature>
<proteinExistence type="inferred from homology"/>
<comment type="caution">
    <text evidence="5">The sequence shown here is derived from an EMBL/GenBank/DDBJ whole genome shotgun (WGS) entry which is preliminary data.</text>
</comment>
<evidence type="ECO:0000256" key="3">
    <source>
        <dbReference type="PIRSR" id="PIRSR001434-2"/>
    </source>
</evidence>
<dbReference type="Proteomes" id="UP000279236">
    <property type="component" value="Unassembled WGS sequence"/>
</dbReference>
<dbReference type="PANTHER" id="PTHR11808:SF35">
    <property type="entry name" value="CYSTATHIONINE GAMMA-SYNTHASE (AFU_ORTHOLOGUE AFUA_7G01590)"/>
    <property type="match status" value="1"/>
</dbReference>
<keyword evidence="2 3" id="KW-0663">Pyridoxal phosphate</keyword>
<dbReference type="GeneID" id="39591905"/>
<protein>
    <recommendedName>
        <fullName evidence="7">Cystathionine beta-lyase</fullName>
    </recommendedName>
</protein>
<evidence type="ECO:0000256" key="4">
    <source>
        <dbReference type="RuleBase" id="RU362118"/>
    </source>
</evidence>
<dbReference type="FunFam" id="3.90.1150.10:FF:000066">
    <property type="entry name" value="Putative cystathionine beta-lyase"/>
    <property type="match status" value="1"/>
</dbReference>
<dbReference type="FunFam" id="3.40.640.10:FF:000072">
    <property type="entry name" value="Putative cystathionine beta-lyase"/>
    <property type="match status" value="1"/>
</dbReference>
<dbReference type="InterPro" id="IPR000277">
    <property type="entry name" value="Cys/Met-Metab_PyrdxlP-dep_enz"/>
</dbReference>
<name>A0A427XU51_9TREE</name>
<evidence type="ECO:0000256" key="1">
    <source>
        <dbReference type="ARBA" id="ARBA00001933"/>
    </source>
</evidence>
<dbReference type="PROSITE" id="PS00868">
    <property type="entry name" value="CYS_MET_METAB_PP"/>
    <property type="match status" value="1"/>
</dbReference>
<dbReference type="OrthoDB" id="3512640at2759"/>
<dbReference type="GO" id="GO:0005737">
    <property type="term" value="C:cytoplasm"/>
    <property type="evidence" value="ECO:0007669"/>
    <property type="project" value="TreeGrafter"/>
</dbReference>
<evidence type="ECO:0000313" key="5">
    <source>
        <dbReference type="EMBL" id="RSH82394.1"/>
    </source>
</evidence>
<sequence length="412" mass="44762">MAGSTPSIQSKDAADRLSPPHLSLASRSVHADDGISAHRAVAPALHVSSTFRYSSDPEELVTLGNVDPLAPRDSHIYSRVSGPNTTRLEAVYTSILGGEALTYTSGLAAFHAMLVFLNPKRIAIGDGYHGCHGVIQLLSRLTGLKQLPLDCAIEELQPGDVIHVETPLNPTGEARDLAFYAEKARKAGAYLTVDATFGPPPLQRPLDFGADVVMHSGTKYLGGHSDLLCGVLAFNPKRGDEWINQLRSDRVFLGSVMGSLEGWLGLRSVRTLELRVKQQSESATEIVRWLEEQRKEPNSPVAALVERIQHASLQPEASQPGSWLQKQMPNGYGPVFAIWLPDSDTAKRLPSKLELFAHATSLGGVESLIEWRAMSDSTVDPRLLRVSIGVEGVEDLKADLLHGLGELLKERK</sequence>
<dbReference type="Gene3D" id="3.90.1150.10">
    <property type="entry name" value="Aspartate Aminotransferase, domain 1"/>
    <property type="match status" value="1"/>
</dbReference>
<evidence type="ECO:0000256" key="2">
    <source>
        <dbReference type="ARBA" id="ARBA00022898"/>
    </source>
</evidence>
<dbReference type="GO" id="GO:0016846">
    <property type="term" value="F:carbon-sulfur lyase activity"/>
    <property type="evidence" value="ECO:0007669"/>
    <property type="project" value="TreeGrafter"/>
</dbReference>
<dbReference type="Gene3D" id="3.40.640.10">
    <property type="entry name" value="Type I PLP-dependent aspartate aminotransferase-like (Major domain)"/>
    <property type="match status" value="1"/>
</dbReference>
<dbReference type="PIRSF" id="PIRSF001434">
    <property type="entry name" value="CGS"/>
    <property type="match status" value="1"/>
</dbReference>
<evidence type="ECO:0008006" key="7">
    <source>
        <dbReference type="Google" id="ProtNLM"/>
    </source>
</evidence>
<dbReference type="InterPro" id="IPR054542">
    <property type="entry name" value="Cys_met_metab_PP"/>
</dbReference>
<dbReference type="GO" id="GO:0030170">
    <property type="term" value="F:pyridoxal phosphate binding"/>
    <property type="evidence" value="ECO:0007669"/>
    <property type="project" value="InterPro"/>
</dbReference>
<keyword evidence="6" id="KW-1185">Reference proteome</keyword>
<gene>
    <name evidence="5" type="ORF">EHS24_007362</name>
</gene>
<evidence type="ECO:0000313" key="6">
    <source>
        <dbReference type="Proteomes" id="UP000279236"/>
    </source>
</evidence>
<dbReference type="AlphaFoldDB" id="A0A427XU51"/>
<dbReference type="InterPro" id="IPR015422">
    <property type="entry name" value="PyrdxlP-dep_Trfase_small"/>
</dbReference>
<reference evidence="5 6" key="1">
    <citation type="submission" date="2018-11" db="EMBL/GenBank/DDBJ databases">
        <title>Genome sequence of Apiotrichum porosum DSM 27194.</title>
        <authorList>
            <person name="Aliyu H."/>
            <person name="Gorte O."/>
            <person name="Ochsenreither K."/>
        </authorList>
    </citation>
    <scope>NUCLEOTIDE SEQUENCE [LARGE SCALE GENOMIC DNA]</scope>
    <source>
        <strain evidence="5 6">DSM 27194</strain>
    </source>
</reference>
<dbReference type="InterPro" id="IPR015421">
    <property type="entry name" value="PyrdxlP-dep_Trfase_major"/>
</dbReference>
<dbReference type="EMBL" id="RSCE01000005">
    <property type="protein sequence ID" value="RSH82394.1"/>
    <property type="molecule type" value="Genomic_DNA"/>
</dbReference>
<dbReference type="STRING" id="105984.A0A427XU51"/>
<comment type="similarity">
    <text evidence="4">Belongs to the trans-sulfuration enzymes family.</text>
</comment>
<comment type="cofactor">
    <cofactor evidence="1 4">
        <name>pyridoxal 5'-phosphate</name>
        <dbReference type="ChEBI" id="CHEBI:597326"/>
    </cofactor>
</comment>
<dbReference type="GO" id="GO:0019346">
    <property type="term" value="P:transsulfuration"/>
    <property type="evidence" value="ECO:0007669"/>
    <property type="project" value="InterPro"/>
</dbReference>
<organism evidence="5 6">
    <name type="scientific">Apiotrichum porosum</name>
    <dbReference type="NCBI Taxonomy" id="105984"/>
    <lineage>
        <taxon>Eukaryota</taxon>
        <taxon>Fungi</taxon>
        <taxon>Dikarya</taxon>
        <taxon>Basidiomycota</taxon>
        <taxon>Agaricomycotina</taxon>
        <taxon>Tremellomycetes</taxon>
        <taxon>Trichosporonales</taxon>
        <taxon>Trichosporonaceae</taxon>
        <taxon>Apiotrichum</taxon>
    </lineage>
</organism>
<dbReference type="SUPFAM" id="SSF53383">
    <property type="entry name" value="PLP-dependent transferases"/>
    <property type="match status" value="1"/>
</dbReference>
<dbReference type="Pfam" id="PF01053">
    <property type="entry name" value="Cys_Met_Meta_PP"/>
    <property type="match status" value="1"/>
</dbReference>